<accession>Q7V4X3</accession>
<proteinExistence type="predicted"/>
<dbReference type="EMBL" id="BX548175">
    <property type="protein sequence ID" value="CAE21987.1"/>
    <property type="molecule type" value="Genomic_DNA"/>
</dbReference>
<gene>
    <name evidence="1" type="ordered locus">PMT_1812</name>
</gene>
<keyword evidence="2" id="KW-1185">Reference proteome</keyword>
<reference evidence="1 2" key="1">
    <citation type="journal article" date="2003" name="Nature">
        <title>Genome divergence in two Prochlorococcus ecotypes reflects oceanic niche differentiation.</title>
        <authorList>
            <person name="Rocap G."/>
            <person name="Larimer F.W."/>
            <person name="Lamerdin J.E."/>
            <person name="Malfatti S."/>
            <person name="Chain P."/>
            <person name="Ahlgren N.A."/>
            <person name="Arellano A."/>
            <person name="Coleman M."/>
            <person name="Hauser L."/>
            <person name="Hess W.R."/>
            <person name="Johnson Z.I."/>
            <person name="Land M.L."/>
            <person name="Lindell D."/>
            <person name="Post A.F."/>
            <person name="Regala W."/>
            <person name="Shah M."/>
            <person name="Shaw S.L."/>
            <person name="Steglich C."/>
            <person name="Sullivan M.B."/>
            <person name="Ting C.S."/>
            <person name="Tolonen A."/>
            <person name="Webb E.A."/>
            <person name="Zinser E.R."/>
            <person name="Chisholm S.W."/>
        </authorList>
    </citation>
    <scope>NUCLEOTIDE SEQUENCE [LARGE SCALE GENOMIC DNA]</scope>
    <source>
        <strain evidence="2">MIT 9313</strain>
    </source>
</reference>
<dbReference type="HOGENOM" id="CLU_2106831_0_0_3"/>
<sequence length="115" mass="12894">MTSQSTFKSCFSYTLSKISSDSILNLFRLHTVSIEIIIIQVLFHIFSRLLENLILKGQILCIGILVFAIQSANIPDILRISYPLLYTDELEGLTEGQKNESNAASCCTEYNPITC</sequence>
<dbReference type="AlphaFoldDB" id="Q7V4X3"/>
<dbReference type="KEGG" id="pmt:PMT_1812"/>
<evidence type="ECO:0000313" key="1">
    <source>
        <dbReference type="EMBL" id="CAE21987.1"/>
    </source>
</evidence>
<organism evidence="1 2">
    <name type="scientific">Prochlorococcus marinus (strain MIT 9313)</name>
    <dbReference type="NCBI Taxonomy" id="74547"/>
    <lineage>
        <taxon>Bacteria</taxon>
        <taxon>Bacillati</taxon>
        <taxon>Cyanobacteriota</taxon>
        <taxon>Cyanophyceae</taxon>
        <taxon>Synechococcales</taxon>
        <taxon>Prochlorococcaceae</taxon>
        <taxon>Prochlorococcus</taxon>
    </lineage>
</organism>
<name>Q7V4X3_PROMM</name>
<protein>
    <submittedName>
        <fullName evidence="1">Uncharacterized protein</fullName>
    </submittedName>
</protein>
<dbReference type="Proteomes" id="UP000001423">
    <property type="component" value="Chromosome"/>
</dbReference>
<evidence type="ECO:0000313" key="2">
    <source>
        <dbReference type="Proteomes" id="UP000001423"/>
    </source>
</evidence>